<feature type="region of interest" description="Disordered" evidence="1">
    <location>
        <begin position="147"/>
        <end position="170"/>
    </location>
</feature>
<proteinExistence type="predicted"/>
<name>A0ABR1LSY9_9PEZI</name>
<sequence length="209" mass="23443">MRVSAHGCSRQETTANVPFINLSTCKNNVSDVHSNRIGIVQPRRYSFQMLKMLGHYILLVSLVLYSKAAKMSRDCLHLVAGSITYYTLRPLIVCHAIGTTALSTARAIYIMSRKEEMPPPSKPSAHELAVEAEAAHYEKLLHDHLSKLANPTPNPSRPVSHEIPSEKARKSTSFFTVAEVPLNPSRQKHHSFLPRIRIDIHLDVYPPCD</sequence>
<evidence type="ECO:0000313" key="3">
    <source>
        <dbReference type="Proteomes" id="UP001365128"/>
    </source>
</evidence>
<dbReference type="EMBL" id="JBBPDW010000033">
    <property type="protein sequence ID" value="KAK7537814.1"/>
    <property type="molecule type" value="Genomic_DNA"/>
</dbReference>
<protein>
    <submittedName>
        <fullName evidence="2">Uncharacterized protein</fullName>
    </submittedName>
</protein>
<feature type="compositionally biased region" description="Basic and acidic residues" evidence="1">
    <location>
        <begin position="159"/>
        <end position="169"/>
    </location>
</feature>
<gene>
    <name evidence="2" type="ORF">IWX46DRAFT_251151</name>
</gene>
<comment type="caution">
    <text evidence="2">The sequence shown here is derived from an EMBL/GenBank/DDBJ whole genome shotgun (WGS) entry which is preliminary data.</text>
</comment>
<keyword evidence="3" id="KW-1185">Reference proteome</keyword>
<evidence type="ECO:0000313" key="2">
    <source>
        <dbReference type="EMBL" id="KAK7537814.1"/>
    </source>
</evidence>
<accession>A0ABR1LSY9</accession>
<evidence type="ECO:0000256" key="1">
    <source>
        <dbReference type="SAM" id="MobiDB-lite"/>
    </source>
</evidence>
<organism evidence="2 3">
    <name type="scientific">Phyllosticta citricarpa</name>
    <dbReference type="NCBI Taxonomy" id="55181"/>
    <lineage>
        <taxon>Eukaryota</taxon>
        <taxon>Fungi</taxon>
        <taxon>Dikarya</taxon>
        <taxon>Ascomycota</taxon>
        <taxon>Pezizomycotina</taxon>
        <taxon>Dothideomycetes</taxon>
        <taxon>Dothideomycetes incertae sedis</taxon>
        <taxon>Botryosphaeriales</taxon>
        <taxon>Phyllostictaceae</taxon>
        <taxon>Phyllosticta</taxon>
    </lineage>
</organism>
<dbReference type="Proteomes" id="UP001365128">
    <property type="component" value="Unassembled WGS sequence"/>
</dbReference>
<reference evidence="2 3" key="1">
    <citation type="submission" date="2024-04" db="EMBL/GenBank/DDBJ databases">
        <title>Phyllosticta paracitricarpa is synonymous to the EU quarantine fungus P. citricarpa based on phylogenomic analyses.</title>
        <authorList>
            <consortium name="Lawrence Berkeley National Laboratory"/>
            <person name="Van Ingen-Buijs V.A."/>
            <person name="Van Westerhoven A.C."/>
            <person name="Haridas S."/>
            <person name="Skiadas P."/>
            <person name="Martin F."/>
            <person name="Groenewald J.Z."/>
            <person name="Crous P.W."/>
            <person name="Seidl M.F."/>
        </authorList>
    </citation>
    <scope>NUCLEOTIDE SEQUENCE [LARGE SCALE GENOMIC DNA]</scope>
    <source>
        <strain evidence="2 3">CBS 122670</strain>
    </source>
</reference>